<evidence type="ECO:0000256" key="4">
    <source>
        <dbReference type="ARBA" id="ARBA00023136"/>
    </source>
</evidence>
<evidence type="ECO:0000259" key="7">
    <source>
        <dbReference type="Pfam" id="PF07980"/>
    </source>
</evidence>
<evidence type="ECO:0000313" key="9">
    <source>
        <dbReference type="Proteomes" id="UP000017831"/>
    </source>
</evidence>
<keyword evidence="5" id="KW-0998">Cell outer membrane</keyword>
<comment type="caution">
    <text evidence="8">The sequence shown here is derived from an EMBL/GenBank/DDBJ whole genome shotgun (WGS) entry which is preliminary data.</text>
</comment>
<evidence type="ECO:0000256" key="2">
    <source>
        <dbReference type="ARBA" id="ARBA00006275"/>
    </source>
</evidence>
<dbReference type="EMBL" id="AQHY01000001">
    <property type="protein sequence ID" value="EOA58718.1"/>
    <property type="molecule type" value="Genomic_DNA"/>
</dbReference>
<reference evidence="8 9" key="1">
    <citation type="submission" date="2013-04" db="EMBL/GenBank/DDBJ databases">
        <title>The Genome Sequence of Bacteroides massiliensis DSM 17679.</title>
        <authorList>
            <consortium name="The Broad Institute Genomics Platform"/>
            <person name="Earl A."/>
            <person name="Ward D."/>
            <person name="Feldgarden M."/>
            <person name="Gevers D."/>
            <person name="Martens E."/>
            <person name="Fenner L."/>
            <person name="Roux V."/>
            <person name="Mallet M.N."/>
            <person name="Raoult D."/>
            <person name="Walker B."/>
            <person name="Young S."/>
            <person name="Zeng Q."/>
            <person name="Gargeya S."/>
            <person name="Fitzgerald M."/>
            <person name="Haas B."/>
            <person name="Abouelleil A."/>
            <person name="Allen A.W."/>
            <person name="Alvarado L."/>
            <person name="Arachchi H.M."/>
            <person name="Berlin A.M."/>
            <person name="Chapman S.B."/>
            <person name="Gainer-Dewar J."/>
            <person name="Goldberg J."/>
            <person name="Griggs A."/>
            <person name="Gujja S."/>
            <person name="Hansen M."/>
            <person name="Howarth C."/>
            <person name="Imamovic A."/>
            <person name="Ireland A."/>
            <person name="Larimer J."/>
            <person name="McCowan C."/>
            <person name="Murphy C."/>
            <person name="Pearson M."/>
            <person name="Poon T.W."/>
            <person name="Priest M."/>
            <person name="Roberts A."/>
            <person name="Saif S."/>
            <person name="Shea T."/>
            <person name="Sisk P."/>
            <person name="Sykes S."/>
            <person name="Wortman J."/>
            <person name="Nusbaum C."/>
            <person name="Birren B."/>
        </authorList>
    </citation>
    <scope>NUCLEOTIDE SEQUENCE [LARGE SCALE GENOMIC DNA]</scope>
    <source>
        <strain evidence="9">B84634 / Timone 84634 / DSM 17679 / JCM 13223</strain>
    </source>
</reference>
<feature type="domain" description="RagB/SusD" evidence="7">
    <location>
        <begin position="258"/>
        <end position="484"/>
    </location>
</feature>
<comment type="similarity">
    <text evidence="2">Belongs to the SusD family.</text>
</comment>
<dbReference type="RefSeq" id="WP_005935376.1">
    <property type="nucleotide sequence ID" value="NZ_KB890329.1"/>
</dbReference>
<dbReference type="Pfam" id="PF07980">
    <property type="entry name" value="SusD_RagB"/>
    <property type="match status" value="1"/>
</dbReference>
<keyword evidence="9" id="KW-1185">Reference proteome</keyword>
<protein>
    <recommendedName>
        <fullName evidence="7">RagB/SusD domain-containing protein</fullName>
    </recommendedName>
</protein>
<dbReference type="eggNOG" id="COG3193">
    <property type="taxonomic scope" value="Bacteria"/>
</dbReference>
<dbReference type="PROSITE" id="PS51257">
    <property type="entry name" value="PROKAR_LIPOPROTEIN"/>
    <property type="match status" value="1"/>
</dbReference>
<evidence type="ECO:0000256" key="1">
    <source>
        <dbReference type="ARBA" id="ARBA00004442"/>
    </source>
</evidence>
<comment type="subcellular location">
    <subcellularLocation>
        <location evidence="1">Cell outer membrane</location>
    </subcellularLocation>
</comment>
<dbReference type="InterPro" id="IPR011990">
    <property type="entry name" value="TPR-like_helical_dom_sf"/>
</dbReference>
<dbReference type="GO" id="GO:0009279">
    <property type="term" value="C:cell outer membrane"/>
    <property type="evidence" value="ECO:0007669"/>
    <property type="project" value="UniProtKB-SubCell"/>
</dbReference>
<dbReference type="STRING" id="1121098.HMPREF1534_00004"/>
<dbReference type="GeneID" id="60063906"/>
<keyword evidence="4" id="KW-0472">Membrane</keyword>
<dbReference type="Proteomes" id="UP000017831">
    <property type="component" value="Unassembled WGS sequence"/>
</dbReference>
<evidence type="ECO:0000256" key="6">
    <source>
        <dbReference type="SAM" id="SignalP"/>
    </source>
</evidence>
<dbReference type="Gene3D" id="1.25.40.390">
    <property type="match status" value="1"/>
</dbReference>
<accession>U6RTY3</accession>
<sequence length="533" mass="60524">MKKISKIILGICCSSSLLLSSCIEETFPTNSATDEQLTSSSKATEALLWAMPAFVNDYKTWNAGDYDWGYGSIMHVRDVMTEEMVINESNYDHYSAWEHNQYIGPNYLTTQWIWNYFWKFVQTSNKLIAGVDPNTTDETLLGYLGAAYGYRAFIYLDMARMFEFLENDKISSVNSNGNDVLHLTVPIVTESITEEEARNNPRVSREKMLEFIEGDLDKAEEYIKYFSRPKKTLPDLACIYGLKARLYMWVEDYAKAKEYARKAIDTGNYVPTNKADWTNTTSGFNDISATSWMWGASVQKEDDVVKSGIINWTSWMSGEAAYGYAGAGPVPMADVRFYNKISDKDFRKLSWKAPKGSALESQNEYCNPSSAVDMAEYASLKFRPGSGNVSDYNVGSATSFPLMRIEEMYFIEAEAAAHLNASDGVSLINSFMKGYRYPSYECKVTNQDDVVEEIVFQKRVELWGEGQSFFDIKRLNLPVTRAYEGSMHHAIGRFNTTTRPAWMNICIVQTEENNNKALLGYENPDPSDCYKAE</sequence>
<name>U6RTY3_9BACT</name>
<dbReference type="HOGENOM" id="CLU_015553_3_2_10"/>
<gene>
    <name evidence="8" type="ORF">HMPREF1534_00004</name>
</gene>
<evidence type="ECO:0000256" key="5">
    <source>
        <dbReference type="ARBA" id="ARBA00023237"/>
    </source>
</evidence>
<evidence type="ECO:0000313" key="8">
    <source>
        <dbReference type="EMBL" id="EOA58718.1"/>
    </source>
</evidence>
<feature type="chain" id="PRO_5004679820" description="RagB/SusD domain-containing protein" evidence="6">
    <location>
        <begin position="22"/>
        <end position="533"/>
    </location>
</feature>
<dbReference type="SUPFAM" id="SSF48452">
    <property type="entry name" value="TPR-like"/>
    <property type="match status" value="1"/>
</dbReference>
<proteinExistence type="inferred from homology"/>
<evidence type="ECO:0000256" key="3">
    <source>
        <dbReference type="ARBA" id="ARBA00022729"/>
    </source>
</evidence>
<keyword evidence="3 6" id="KW-0732">Signal</keyword>
<dbReference type="InterPro" id="IPR012944">
    <property type="entry name" value="SusD_RagB_dom"/>
</dbReference>
<dbReference type="PATRIC" id="fig|1121098.3.peg.4"/>
<dbReference type="AlphaFoldDB" id="U6RTY3"/>
<dbReference type="OrthoDB" id="1100079at2"/>
<organism evidence="8 9">
    <name type="scientific">Phocaeicola massiliensis B84634 = Timone 84634 = DSM 17679 = JCM 13223</name>
    <dbReference type="NCBI Taxonomy" id="1121098"/>
    <lineage>
        <taxon>Bacteria</taxon>
        <taxon>Pseudomonadati</taxon>
        <taxon>Bacteroidota</taxon>
        <taxon>Bacteroidia</taxon>
        <taxon>Bacteroidales</taxon>
        <taxon>Bacteroidaceae</taxon>
        <taxon>Phocaeicola</taxon>
    </lineage>
</organism>
<feature type="signal peptide" evidence="6">
    <location>
        <begin position="1"/>
        <end position="21"/>
    </location>
</feature>